<evidence type="ECO:0000313" key="3">
    <source>
        <dbReference type="Proteomes" id="UP000290407"/>
    </source>
</evidence>
<keyword evidence="1" id="KW-0812">Transmembrane</keyword>
<dbReference type="Proteomes" id="UP000290407">
    <property type="component" value="Unassembled WGS sequence"/>
</dbReference>
<dbReference type="AlphaFoldDB" id="A0A4Q2UUU1"/>
<evidence type="ECO:0000313" key="2">
    <source>
        <dbReference type="EMBL" id="RYC71580.1"/>
    </source>
</evidence>
<feature type="transmembrane region" description="Helical" evidence="1">
    <location>
        <begin position="83"/>
        <end position="102"/>
    </location>
</feature>
<reference evidence="2 3" key="1">
    <citation type="submission" date="2019-01" db="EMBL/GenBank/DDBJ databases">
        <title>Spirosoma flava sp. nov., a propanil-degrading bacterium isolated from herbicide-contaminated soil.</title>
        <authorList>
            <person name="Zhang L."/>
            <person name="Jiang J.-D."/>
        </authorList>
    </citation>
    <scope>NUCLEOTIDE SEQUENCE [LARGE SCALE GENOMIC DNA]</scope>
    <source>
        <strain evidence="2 3">TY50</strain>
    </source>
</reference>
<keyword evidence="1" id="KW-0472">Membrane</keyword>
<accession>A0A4Q2UUU1</accession>
<dbReference type="EMBL" id="SBLB01000001">
    <property type="protein sequence ID" value="RYC71580.1"/>
    <property type="molecule type" value="Genomic_DNA"/>
</dbReference>
<feature type="transmembrane region" description="Helical" evidence="1">
    <location>
        <begin position="132"/>
        <end position="152"/>
    </location>
</feature>
<dbReference type="RefSeq" id="WP_077919236.1">
    <property type="nucleotide sequence ID" value="NZ_SBLB01000001.1"/>
</dbReference>
<keyword evidence="3" id="KW-1185">Reference proteome</keyword>
<gene>
    <name evidence="2" type="ORF">EQG79_05425</name>
</gene>
<organism evidence="2 3">
    <name type="scientific">Spirosoma sordidisoli</name>
    <dbReference type="NCBI Taxonomy" id="2502893"/>
    <lineage>
        <taxon>Bacteria</taxon>
        <taxon>Pseudomonadati</taxon>
        <taxon>Bacteroidota</taxon>
        <taxon>Cytophagia</taxon>
        <taxon>Cytophagales</taxon>
        <taxon>Cytophagaceae</taxon>
        <taxon>Spirosoma</taxon>
    </lineage>
</organism>
<comment type="caution">
    <text evidence="2">The sequence shown here is derived from an EMBL/GenBank/DDBJ whole genome shotgun (WGS) entry which is preliminary data.</text>
</comment>
<sequence>MTSVNKTLLISAFCALAFYSYGTAMMDYFVAYPSRALMGVPDFVTYHALHEQRMIPEHIIPFLFLTILNGLIIWKRPAGISGWLLWVSLICLLTDWLLMLFVPTPATFPSALHEEQGQTLMRLVIDTNNGRILLESVHTVLAFIMLCQHAIYGINQRLTDQPVGSH</sequence>
<evidence type="ECO:0000256" key="1">
    <source>
        <dbReference type="SAM" id="Phobius"/>
    </source>
</evidence>
<proteinExistence type="predicted"/>
<name>A0A4Q2UUU1_9BACT</name>
<keyword evidence="1" id="KW-1133">Transmembrane helix</keyword>
<feature type="transmembrane region" description="Helical" evidence="1">
    <location>
        <begin position="55"/>
        <end position="74"/>
    </location>
</feature>
<protein>
    <recommendedName>
        <fullName evidence="4">DUF4149 domain-containing protein</fullName>
    </recommendedName>
</protein>
<evidence type="ECO:0008006" key="4">
    <source>
        <dbReference type="Google" id="ProtNLM"/>
    </source>
</evidence>